<comment type="caution">
    <text evidence="1">The sequence shown here is derived from an EMBL/GenBank/DDBJ whole genome shotgun (WGS) entry which is preliminary data.</text>
</comment>
<accession>A0ABV0CJS5</accession>
<proteinExistence type="predicted"/>
<evidence type="ECO:0000313" key="2">
    <source>
        <dbReference type="Proteomes" id="UP001405405"/>
    </source>
</evidence>
<gene>
    <name evidence="1" type="ORF">VA599_11790</name>
</gene>
<keyword evidence="2" id="KW-1185">Reference proteome</keyword>
<protein>
    <submittedName>
        <fullName evidence="1">Uncharacterized protein</fullName>
    </submittedName>
</protein>
<dbReference type="RefSeq" id="WP_346788705.1">
    <property type="nucleotide sequence ID" value="NZ_JAYFSJ010000007.1"/>
</dbReference>
<reference evidence="1 2" key="1">
    <citation type="submission" date="2023-12" db="EMBL/GenBank/DDBJ databases">
        <title>Chromobacterium sp. strain TRC.1.1.SA producing antimicrobial pigment.</title>
        <authorList>
            <person name="Verma N."/>
            <person name="Choksket S."/>
            <person name="Pinnaka A.K."/>
            <person name="Korpole S."/>
        </authorList>
    </citation>
    <scope>NUCLEOTIDE SEQUENCE [LARGE SCALE GENOMIC DNA]</scope>
    <source>
        <strain evidence="1 2">TRC1.1.SA</strain>
    </source>
</reference>
<dbReference type="Proteomes" id="UP001405405">
    <property type="component" value="Unassembled WGS sequence"/>
</dbReference>
<name>A0ABV0CJS5_9NEIS</name>
<dbReference type="EMBL" id="JAYFSJ010000007">
    <property type="protein sequence ID" value="MEN7431434.1"/>
    <property type="molecule type" value="Genomic_DNA"/>
</dbReference>
<evidence type="ECO:0000313" key="1">
    <source>
        <dbReference type="EMBL" id="MEN7431434.1"/>
    </source>
</evidence>
<sequence length="341" mass="38087">MLFFFGGGMCTLNQEELANIFYENLNQISQSLISTFSLKFEREVDHLSLPLLRWLDFRLRYVDPWPRKVVLSDKFPVSGLSDEALSGLNRLIRIFEAGGDVNPYQGQGLVNFNDTSGRRKINRTDGLWADWGVSHFHLSDGDVVVGDYFVKRGDHLLCIVEEDRVLFIDARSHLRGVEYADLDIMEIVSDNWPERMVQLKGVLPGKAWEGSEIYQMRRSGVSAPLILGGKVYVMASSGITSAATADVVTMAVNRCRIYVNRLAEWVVSPDGDFVRTCRGLSVDNPAFCLAITPGGFSVYEENSRAAFALGDVGLKLKWIDDLINTILPSWALNAYFEAVGG</sequence>
<organism evidence="1 2">
    <name type="scientific">Chromobacterium indicum</name>
    <dbReference type="NCBI Taxonomy" id="3110228"/>
    <lineage>
        <taxon>Bacteria</taxon>
        <taxon>Pseudomonadati</taxon>
        <taxon>Pseudomonadota</taxon>
        <taxon>Betaproteobacteria</taxon>
        <taxon>Neisseriales</taxon>
        <taxon>Chromobacteriaceae</taxon>
        <taxon>Chromobacterium</taxon>
    </lineage>
</organism>